<feature type="compositionally biased region" description="Low complexity" evidence="3">
    <location>
        <begin position="112"/>
        <end position="125"/>
    </location>
</feature>
<dbReference type="SMART" id="SM00252">
    <property type="entry name" value="SH2"/>
    <property type="match status" value="1"/>
</dbReference>
<feature type="compositionally biased region" description="Basic residues" evidence="3">
    <location>
        <begin position="362"/>
        <end position="373"/>
    </location>
</feature>
<dbReference type="PRINTS" id="PR00629">
    <property type="entry name" value="SHCPIDOMAIN"/>
</dbReference>
<keyword evidence="1 2" id="KW-0727">SH2 domain</keyword>
<evidence type="ECO:0000256" key="3">
    <source>
        <dbReference type="SAM" id="MobiDB-lite"/>
    </source>
</evidence>
<dbReference type="Pfam" id="PF00017">
    <property type="entry name" value="SH2"/>
    <property type="match status" value="1"/>
</dbReference>
<feature type="region of interest" description="Disordered" evidence="3">
    <location>
        <begin position="91"/>
        <end position="153"/>
    </location>
</feature>
<dbReference type="InterPro" id="IPR036860">
    <property type="entry name" value="SH2_dom_sf"/>
</dbReference>
<feature type="compositionally biased region" description="Low complexity" evidence="3">
    <location>
        <begin position="832"/>
        <end position="852"/>
    </location>
</feature>
<feature type="compositionally biased region" description="Low complexity" evidence="3">
    <location>
        <begin position="664"/>
        <end position="680"/>
    </location>
</feature>
<feature type="compositionally biased region" description="Basic and acidic residues" evidence="3">
    <location>
        <begin position="600"/>
        <end position="638"/>
    </location>
</feature>
<dbReference type="InterPro" id="IPR011993">
    <property type="entry name" value="PH-like_dom_sf"/>
</dbReference>
<feature type="domain" description="PID" evidence="4">
    <location>
        <begin position="895"/>
        <end position="1056"/>
    </location>
</feature>
<dbReference type="PROSITE" id="PS01179">
    <property type="entry name" value="PID"/>
    <property type="match status" value="1"/>
</dbReference>
<evidence type="ECO:0000259" key="5">
    <source>
        <dbReference type="PROSITE" id="PS50001"/>
    </source>
</evidence>
<dbReference type="InterPro" id="IPR035676">
    <property type="entry name" value="SHC_SH2"/>
</dbReference>
<feature type="compositionally biased region" description="Low complexity" evidence="3">
    <location>
        <begin position="134"/>
        <end position="146"/>
    </location>
</feature>
<dbReference type="PRINTS" id="PR00401">
    <property type="entry name" value="SH2DOMAIN"/>
</dbReference>
<protein>
    <recommendedName>
        <fullName evidence="8">SHC-transforming protein 1</fullName>
    </recommendedName>
</protein>
<dbReference type="InterPro" id="IPR006020">
    <property type="entry name" value="PTB/PI_dom"/>
</dbReference>
<keyword evidence="7" id="KW-1185">Reference proteome</keyword>
<feature type="compositionally biased region" description="Polar residues" evidence="3">
    <location>
        <begin position="743"/>
        <end position="778"/>
    </location>
</feature>
<dbReference type="InterPro" id="IPR006019">
    <property type="entry name" value="PID_Shc-like"/>
</dbReference>
<evidence type="ECO:0000259" key="4">
    <source>
        <dbReference type="PROSITE" id="PS01179"/>
    </source>
</evidence>
<accession>A0ABP1PKZ8</accession>
<comment type="caution">
    <text evidence="6">The sequence shown here is derived from an EMBL/GenBank/DDBJ whole genome shotgun (WGS) entry which is preliminary data.</text>
</comment>
<evidence type="ECO:0000313" key="7">
    <source>
        <dbReference type="Proteomes" id="UP001642540"/>
    </source>
</evidence>
<reference evidence="6 7" key="1">
    <citation type="submission" date="2024-08" db="EMBL/GenBank/DDBJ databases">
        <authorList>
            <person name="Cucini C."/>
            <person name="Frati F."/>
        </authorList>
    </citation>
    <scope>NUCLEOTIDE SEQUENCE [LARGE SCALE GENOMIC DNA]</scope>
</reference>
<feature type="region of interest" description="Disordered" evidence="3">
    <location>
        <begin position="1148"/>
        <end position="1190"/>
    </location>
</feature>
<feature type="compositionally biased region" description="Low complexity" evidence="3">
    <location>
        <begin position="792"/>
        <end position="810"/>
    </location>
</feature>
<feature type="compositionally biased region" description="Low complexity" evidence="3">
    <location>
        <begin position="1155"/>
        <end position="1171"/>
    </location>
</feature>
<dbReference type="Gene3D" id="2.30.29.30">
    <property type="entry name" value="Pleckstrin-homology domain (PH domain)/Phosphotyrosine-binding domain (PTB)"/>
    <property type="match status" value="1"/>
</dbReference>
<evidence type="ECO:0000313" key="6">
    <source>
        <dbReference type="EMBL" id="CAL8069174.1"/>
    </source>
</evidence>
<dbReference type="InterPro" id="IPR051235">
    <property type="entry name" value="CEP152/SHC-Transforming"/>
</dbReference>
<feature type="region of interest" description="Disordered" evidence="3">
    <location>
        <begin position="595"/>
        <end position="852"/>
    </location>
</feature>
<feature type="compositionally biased region" description="Low complexity" evidence="3">
    <location>
        <begin position="273"/>
        <end position="297"/>
    </location>
</feature>
<feature type="region of interest" description="Disordered" evidence="3">
    <location>
        <begin position="232"/>
        <end position="339"/>
    </location>
</feature>
<sequence>MKMTSEIGRILKCLTSKSYHSLQDDAYTHVHLIPQAEVTDVTADTVEDLPDSNVEIITQQRQEQNKIRRPRSAGDISETLHQCTAPTTSAAGISTFHGGPVVNAPEPNIIVSRSSHSSSNSSRQNSEPHGGVQNNNNNYSFNHNENTPSGSSNGGGILSFFGVKFKSGTRHLERSQDSSGEVVSNKTGNAKGVSGIVANNNNKTVSDLRYTKFPLSHGKNSTITNTTVAAAGGQSSNKLSGAVSSSPSPSSLSAINRHKPKLCRSLDSPQADSGVSGNSSTSTNTSTSESSGVISSIPPDLPFEESQIHFTPATKTYNHPHKSPIPSCRPNTSSASSSGNFLTNTVSSIGRRVVNSVTTSSKSKHSKSKLKVKSKSDNNLHRVHSNVNVNSVIASGHPSNSSGGVVPRNASASAFTSYTDNHSSQESGGGERRLNSVQLGDHATIRLPWTGFQQINNLSSVSSARTAIPHTHNNNFEFPSSSAGPGSERYVECGSSFLRTGSVTPAVLPAFGNNNREINCGPRVNTVSNTGSGSSRIIVTRRRSRSLERCSNFRVLPINNSNSRVSNANSSGCEGLPSSNQSLFWREVESRIGAISRTQSRKETGAEREKQRTRSTHSLERNTSHRVRQDLTKKEQDILLRNIDWNSTSSIPQQPPRRPDKPSKPSIFPGSSGSSSIIGGSRSGRKDQHRCAFEKLHRSAPNSSFSNSSESGESSYSAPPSPPPRPPSTLKPESRLIIHHQQKSSSSTPRRTHITSPTSCLLSQGQFSPSNSAGSTIIMNPIPKRRPVATRSHGSSSDSGVSHISSTSTVRGTSDFSDESGGSVNISQHSQHSASVLSHSTTSSSGVSHHSSSAASNAVSSAAAGISLEDVRNSGFINKPSKGWLHSDQMLSKEGVTYTVRYIGCLDVNTSMKSLDFDTRSLIAKECINQVCEAAGFRSQDRKRKIDRRVARILGIRPRLDHAGSDVHLTITSTCLKLTSLDTGAVIAVHDMPNISFASGGDATMLDFVAYVAKDTIVGRACFVLECGSGLAQDVITTVGQAFELRFKEYLQKRPPPPRIPADDPEYYNDLPGKVPPDIQTANTLESKDKIQNITKAKNATSTRAKEPPPLNLHPNSDKELSVNLIDFEAPTPPAFGPSVEDKQLDSFLLPGSENTNGASSLGASGGNSNSVMGTGLGLPNSPSQPQPKDPFDMQPFSTALPQSIPADIVESQRRLLEGEIWFHGTVSRGEAEELLKYDGDFLVRESMACPGQFVLTGLQGDSPRHLLLVDPEGVVRTKDRTFDNVIHLIKHHSENCLPIISAESMVLLRNPVPRVISS</sequence>
<evidence type="ECO:0000256" key="1">
    <source>
        <dbReference type="ARBA" id="ARBA00022999"/>
    </source>
</evidence>
<dbReference type="Proteomes" id="UP001642540">
    <property type="component" value="Unassembled WGS sequence"/>
</dbReference>
<feature type="compositionally biased region" description="Basic and acidic residues" evidence="3">
    <location>
        <begin position="684"/>
        <end position="697"/>
    </location>
</feature>
<evidence type="ECO:0008006" key="8">
    <source>
        <dbReference type="Google" id="ProtNLM"/>
    </source>
</evidence>
<dbReference type="Gene3D" id="3.30.505.10">
    <property type="entry name" value="SH2 domain"/>
    <property type="match status" value="1"/>
</dbReference>
<organism evidence="6 7">
    <name type="scientific">Orchesella dallaii</name>
    <dbReference type="NCBI Taxonomy" id="48710"/>
    <lineage>
        <taxon>Eukaryota</taxon>
        <taxon>Metazoa</taxon>
        <taxon>Ecdysozoa</taxon>
        <taxon>Arthropoda</taxon>
        <taxon>Hexapoda</taxon>
        <taxon>Collembola</taxon>
        <taxon>Entomobryomorpha</taxon>
        <taxon>Entomobryoidea</taxon>
        <taxon>Orchesellidae</taxon>
        <taxon>Orchesellinae</taxon>
        <taxon>Orchesella</taxon>
    </lineage>
</organism>
<feature type="region of interest" description="Disordered" evidence="3">
    <location>
        <begin position="60"/>
        <end position="79"/>
    </location>
</feature>
<feature type="compositionally biased region" description="Polar residues" evidence="3">
    <location>
        <begin position="329"/>
        <end position="339"/>
    </location>
</feature>
<dbReference type="InterPro" id="IPR000980">
    <property type="entry name" value="SH2"/>
</dbReference>
<name>A0ABP1PKZ8_9HEXA</name>
<dbReference type="CDD" id="cd01209">
    <property type="entry name" value="PTB_Shc"/>
    <property type="match status" value="1"/>
</dbReference>
<proteinExistence type="predicted"/>
<dbReference type="SUPFAM" id="SSF55550">
    <property type="entry name" value="SH2 domain"/>
    <property type="match status" value="1"/>
</dbReference>
<dbReference type="PANTHER" id="PTHR10337:SF11">
    <property type="entry name" value="DSHC PROTEIN"/>
    <property type="match status" value="1"/>
</dbReference>
<dbReference type="PROSITE" id="PS50001">
    <property type="entry name" value="SH2"/>
    <property type="match status" value="1"/>
</dbReference>
<feature type="domain" description="SH2" evidence="5">
    <location>
        <begin position="1222"/>
        <end position="1313"/>
    </location>
</feature>
<dbReference type="SUPFAM" id="SSF50729">
    <property type="entry name" value="PH domain-like"/>
    <property type="match status" value="1"/>
</dbReference>
<dbReference type="Pfam" id="PF00640">
    <property type="entry name" value="PID"/>
    <property type="match status" value="1"/>
</dbReference>
<feature type="compositionally biased region" description="Polar residues" evidence="3">
    <location>
        <begin position="415"/>
        <end position="426"/>
    </location>
</feature>
<gene>
    <name evidence="6" type="ORF">ODALV1_LOCUS633</name>
</gene>
<feature type="region of interest" description="Disordered" evidence="3">
    <location>
        <begin position="1097"/>
        <end position="1118"/>
    </location>
</feature>
<feature type="region of interest" description="Disordered" evidence="3">
    <location>
        <begin position="353"/>
        <end position="383"/>
    </location>
</feature>
<feature type="compositionally biased region" description="Low complexity" evidence="3">
    <location>
        <begin position="239"/>
        <end position="254"/>
    </location>
</feature>
<dbReference type="CDD" id="cd09925">
    <property type="entry name" value="SH2_SHC"/>
    <property type="match status" value="1"/>
</dbReference>
<feature type="compositionally biased region" description="Low complexity" evidence="3">
    <location>
        <begin position="699"/>
        <end position="718"/>
    </location>
</feature>
<feature type="compositionally biased region" description="Pro residues" evidence="3">
    <location>
        <begin position="719"/>
        <end position="729"/>
    </location>
</feature>
<feature type="region of interest" description="Disordered" evidence="3">
    <location>
        <begin position="415"/>
        <end position="437"/>
    </location>
</feature>
<feature type="region of interest" description="Disordered" evidence="3">
    <location>
        <begin position="171"/>
        <end position="198"/>
    </location>
</feature>
<feature type="compositionally biased region" description="Polar residues" evidence="3">
    <location>
        <begin position="177"/>
        <end position="188"/>
    </location>
</feature>
<dbReference type="EMBL" id="CAXLJM020000004">
    <property type="protein sequence ID" value="CAL8069174.1"/>
    <property type="molecule type" value="Genomic_DNA"/>
</dbReference>
<feature type="compositionally biased region" description="Polar residues" evidence="3">
    <location>
        <begin position="811"/>
        <end position="831"/>
    </location>
</feature>
<evidence type="ECO:0000256" key="2">
    <source>
        <dbReference type="PROSITE-ProRule" id="PRU00191"/>
    </source>
</evidence>
<dbReference type="PANTHER" id="PTHR10337">
    <property type="entry name" value="SHC TRANSFORMING PROTEIN"/>
    <property type="match status" value="1"/>
</dbReference>
<dbReference type="SMART" id="SM00462">
    <property type="entry name" value="PTB"/>
    <property type="match status" value="1"/>
</dbReference>